<keyword evidence="3" id="KW-1185">Reference proteome</keyword>
<sequence length="223" mass="23739">MYLPPPQPVLNKDIRISGDVEIHPTASLAPGVILQAAPDRRIVIGADVCIGMGVIVNASQGSIEIGSGAILGSGVLLIGSCKIGNNACIGTAVTIFQADVDPMKVIEPGSILGDASRKLKIEAKQQEGQVSSSPKSQSQPNQNSHHGASKNKNYSTKFPKGKTVVENFKQKNSSPPTTESKTAVEFEVEKEKNPVVGQVYINQLLVTLFPHKKDFDSNAQKLE</sequence>
<dbReference type="GO" id="GO:0031470">
    <property type="term" value="C:carboxysome"/>
    <property type="evidence" value="ECO:0007669"/>
    <property type="project" value="UniProtKB-ARBA"/>
</dbReference>
<dbReference type="EMBL" id="JADWDC010000023">
    <property type="protein sequence ID" value="MCC0177483.1"/>
    <property type="molecule type" value="Genomic_DNA"/>
</dbReference>
<organism evidence="2 3">
    <name type="scientific">Waterburya agarophytonicola KI4</name>
    <dbReference type="NCBI Taxonomy" id="2874699"/>
    <lineage>
        <taxon>Bacteria</taxon>
        <taxon>Bacillati</taxon>
        <taxon>Cyanobacteriota</taxon>
        <taxon>Cyanophyceae</taxon>
        <taxon>Pleurocapsales</taxon>
        <taxon>Hyellaceae</taxon>
        <taxon>Waterburya</taxon>
        <taxon>Waterburya agarophytonicola</taxon>
    </lineage>
</organism>
<dbReference type="GO" id="GO:0043886">
    <property type="term" value="F:structural constituent of carboxysome shell"/>
    <property type="evidence" value="ECO:0007669"/>
    <property type="project" value="UniProtKB-ARBA"/>
</dbReference>
<dbReference type="AlphaFoldDB" id="A0A964BQ16"/>
<comment type="caution">
    <text evidence="2">The sequence shown here is derived from an EMBL/GenBank/DDBJ whole genome shotgun (WGS) entry which is preliminary data.</text>
</comment>
<evidence type="ECO:0000256" key="1">
    <source>
        <dbReference type="SAM" id="MobiDB-lite"/>
    </source>
</evidence>
<name>A0A964BQ16_9CYAN</name>
<feature type="compositionally biased region" description="Low complexity" evidence="1">
    <location>
        <begin position="131"/>
        <end position="144"/>
    </location>
</feature>
<dbReference type="Gene3D" id="2.160.10.10">
    <property type="entry name" value="Hexapeptide repeat proteins"/>
    <property type="match status" value="1"/>
</dbReference>
<reference evidence="2" key="1">
    <citation type="journal article" date="2021" name="Antonie Van Leeuwenhoek">
        <title>Draft genome and description of Waterburya agarophytonicola gen. nov. sp. nov. (Pleurocapsales, Cyanobacteria): a seaweed symbiont.</title>
        <authorList>
            <person name="Bonthond G."/>
            <person name="Shalygin S."/>
            <person name="Bayer T."/>
            <person name="Weinberger F."/>
        </authorList>
    </citation>
    <scope>NUCLEOTIDE SEQUENCE</scope>
    <source>
        <strain evidence="2">KI4</strain>
    </source>
</reference>
<feature type="region of interest" description="Disordered" evidence="1">
    <location>
        <begin position="122"/>
        <end position="157"/>
    </location>
</feature>
<dbReference type="InterPro" id="IPR011004">
    <property type="entry name" value="Trimer_LpxA-like_sf"/>
</dbReference>
<accession>A0A964BQ16</accession>
<evidence type="ECO:0000313" key="3">
    <source>
        <dbReference type="Proteomes" id="UP000729733"/>
    </source>
</evidence>
<gene>
    <name evidence="2" type="ORF">I4641_10890</name>
</gene>
<dbReference type="Proteomes" id="UP000729733">
    <property type="component" value="Unassembled WGS sequence"/>
</dbReference>
<protein>
    <submittedName>
        <fullName evidence="2">Carbon dioxide concentrating mechanism protein</fullName>
    </submittedName>
</protein>
<dbReference type="SUPFAM" id="SSF51161">
    <property type="entry name" value="Trimeric LpxA-like enzymes"/>
    <property type="match status" value="1"/>
</dbReference>
<proteinExistence type="predicted"/>
<evidence type="ECO:0000313" key="2">
    <source>
        <dbReference type="EMBL" id="MCC0177483.1"/>
    </source>
</evidence>